<dbReference type="InterPro" id="IPR024632">
    <property type="entry name" value="PLipase_D_C"/>
</dbReference>
<evidence type="ECO:0000256" key="5">
    <source>
        <dbReference type="ARBA" id="ARBA00022723"/>
    </source>
</evidence>
<feature type="domain" description="C2" evidence="13">
    <location>
        <begin position="58"/>
        <end position="180"/>
    </location>
</feature>
<comment type="caution">
    <text evidence="15">The sequence shown here is derived from an EMBL/GenBank/DDBJ whole genome shotgun (WGS) entry which is preliminary data.</text>
</comment>
<evidence type="ECO:0000259" key="13">
    <source>
        <dbReference type="PROSITE" id="PS50004"/>
    </source>
</evidence>
<dbReference type="AlphaFoldDB" id="A0A835AYA8"/>
<keyword evidence="5" id="KW-0479">Metal-binding</keyword>
<accession>A0A835AYA8</accession>
<dbReference type="Pfam" id="PF12357">
    <property type="entry name" value="PLD_C"/>
    <property type="match status" value="1"/>
</dbReference>
<evidence type="ECO:0000313" key="16">
    <source>
        <dbReference type="Proteomes" id="UP000636709"/>
    </source>
</evidence>
<feature type="domain" description="PLD phosphodiesterase" evidence="14">
    <location>
        <begin position="430"/>
        <end position="465"/>
    </location>
</feature>
<evidence type="ECO:0000256" key="12">
    <source>
        <dbReference type="SAM" id="MobiDB-lite"/>
    </source>
</evidence>
<dbReference type="SUPFAM" id="SSF49562">
    <property type="entry name" value="C2 domain (Calcium/lipid-binding domain, CaLB)"/>
    <property type="match status" value="1"/>
</dbReference>
<dbReference type="InterPro" id="IPR035892">
    <property type="entry name" value="C2_domain_sf"/>
</dbReference>
<evidence type="ECO:0000256" key="6">
    <source>
        <dbReference type="ARBA" id="ARBA00022737"/>
    </source>
</evidence>
<dbReference type="Pfam" id="PF00614">
    <property type="entry name" value="PLDc"/>
    <property type="match status" value="1"/>
</dbReference>
<dbReference type="SMART" id="SM00155">
    <property type="entry name" value="PLDc"/>
    <property type="match status" value="2"/>
</dbReference>
<evidence type="ECO:0000256" key="10">
    <source>
        <dbReference type="ARBA" id="ARBA00023098"/>
    </source>
</evidence>
<sequence length="945" mass="104820">MHSSAAGAAGAAGAPLLLHGDLDLTIHEARGLPNMDLLSTFLRSLCLCPPALKKTTTLPSRSLPNNDDDTSHHHHHHRRRRKHQPHGHRMLPTSDAYVKVMATGGSHHQSTLVRTFVFRNSEAPKWEVTFLLHLAHHAARLEFHVKDADPFGSDLIGVASLSAAAILATAGKPERSEWWLELVRPDGRRGGPPKPAAGSSAAIRISARFIPAGSTPSPWRLPGGGIPAYFPARRGCDVRLYQDADVAAAGGEDAGVPGVFQPGRCWEDMCLAVLGAQHLVYVAGWSVDTRVRLLRQAMSPEMEAKAAEVWELGGVKVENMSLGELLKYKSQEGVRVLLLVWDDKTSHDTFFVKTPFDFLGKIEERFIFAEGRDEDARRGHEEVLQGLVGDLHAVAAVPQQQAWHSEAEGKRLDSLQLASSLRAAVQVVGTLYTHHQKCVLVDTPASETTRRVTAFLGGLDLCAGRYDTPSHTLFHGLHTVFHGDVYNPTFPGDDAANKGPRQPWHDMHCRLDGPAAYDVLENFEQRWRKTKKLHMREVFSFRNKNKKTRWKEDDLLKLDRISWILSPTKPPPLSDTAAGGNEDDDEQVALQVLPEHDPERWHAQIFRSVDGGSLKRFPRPWDKEQMMRHHLMCDKNLTVEQSIHTAYVSAIRSAERFVYVENQYFIGSSYAWPSYGHPGAANLVPMEIALKVAAKIRAGEAFAAYVVIPMWPEGDPRSAPAQEILFWQYQTMEMMYKIVAAAINDGAHPQQFLNFYCLGNRETPPEAVAAGDGDDDMTSAPAAARRNGRFMVYVHSKGMIVDDEYVIVGSANINQRSLAGSRDTEIAVGAYQPEHHLAGGKVFGYRMSLWEEHLGRETMARWPEVVRRPELRECVGLVNGVARENWERYTAAEGRGGAMKGHLMRYPVVVGVDGSVGPLQGYETFPDVGGRVLGSPNNLPDYLTM</sequence>
<feature type="domain" description="PLD phosphodiesterase" evidence="14">
    <location>
        <begin position="790"/>
        <end position="817"/>
    </location>
</feature>
<dbReference type="PANTHER" id="PTHR18896:SF70">
    <property type="entry name" value="OS02G0120200 PROTEIN"/>
    <property type="match status" value="1"/>
</dbReference>
<dbReference type="Gene3D" id="2.60.40.150">
    <property type="entry name" value="C2 domain"/>
    <property type="match status" value="1"/>
</dbReference>
<keyword evidence="16" id="KW-1185">Reference proteome</keyword>
<dbReference type="GO" id="GO:0004630">
    <property type="term" value="F:phospholipase D activity"/>
    <property type="evidence" value="ECO:0007669"/>
    <property type="project" value="UniProtKB-EC"/>
</dbReference>
<dbReference type="GO" id="GO:0046470">
    <property type="term" value="P:phosphatidylcholine metabolic process"/>
    <property type="evidence" value="ECO:0007669"/>
    <property type="project" value="InterPro"/>
</dbReference>
<comment type="cofactor">
    <cofactor evidence="2 11">
        <name>Ca(2+)</name>
        <dbReference type="ChEBI" id="CHEBI:29108"/>
    </cofactor>
</comment>
<evidence type="ECO:0000256" key="11">
    <source>
        <dbReference type="PIRNR" id="PIRNR036470"/>
    </source>
</evidence>
<evidence type="ECO:0000256" key="8">
    <source>
        <dbReference type="ARBA" id="ARBA00022837"/>
    </source>
</evidence>
<dbReference type="PROSITE" id="PS50035">
    <property type="entry name" value="PLD"/>
    <property type="match status" value="2"/>
</dbReference>
<dbReference type="InterPro" id="IPR000008">
    <property type="entry name" value="C2_dom"/>
</dbReference>
<dbReference type="Pfam" id="PF00168">
    <property type="entry name" value="C2"/>
    <property type="match status" value="1"/>
</dbReference>
<dbReference type="InterPro" id="IPR011402">
    <property type="entry name" value="PLipase_D_pln"/>
</dbReference>
<name>A0A835AYA8_9POAL</name>
<comment type="function">
    <text evidence="11">Hydrolyzes glycerol-phospholipids at the terminal phosphodiesteric bond.</text>
</comment>
<dbReference type="SUPFAM" id="SSF56024">
    <property type="entry name" value="Phospholipase D/nuclease"/>
    <property type="match status" value="2"/>
</dbReference>
<evidence type="ECO:0000313" key="15">
    <source>
        <dbReference type="EMBL" id="KAF8677235.1"/>
    </source>
</evidence>
<dbReference type="PANTHER" id="PTHR18896">
    <property type="entry name" value="PHOSPHOLIPASE D"/>
    <property type="match status" value="1"/>
</dbReference>
<organism evidence="15 16">
    <name type="scientific">Digitaria exilis</name>
    <dbReference type="NCBI Taxonomy" id="1010633"/>
    <lineage>
        <taxon>Eukaryota</taxon>
        <taxon>Viridiplantae</taxon>
        <taxon>Streptophyta</taxon>
        <taxon>Embryophyta</taxon>
        <taxon>Tracheophyta</taxon>
        <taxon>Spermatophyta</taxon>
        <taxon>Magnoliopsida</taxon>
        <taxon>Liliopsida</taxon>
        <taxon>Poales</taxon>
        <taxon>Poaceae</taxon>
        <taxon>PACMAD clade</taxon>
        <taxon>Panicoideae</taxon>
        <taxon>Panicodae</taxon>
        <taxon>Paniceae</taxon>
        <taxon>Anthephorinae</taxon>
        <taxon>Digitaria</taxon>
    </lineage>
</organism>
<evidence type="ECO:0000256" key="4">
    <source>
        <dbReference type="ARBA" id="ARBA00012027"/>
    </source>
</evidence>
<reference evidence="15" key="1">
    <citation type="submission" date="2020-07" db="EMBL/GenBank/DDBJ databases">
        <title>Genome sequence and genetic diversity analysis of an under-domesticated orphan crop, white fonio (Digitaria exilis).</title>
        <authorList>
            <person name="Bennetzen J.L."/>
            <person name="Chen S."/>
            <person name="Ma X."/>
            <person name="Wang X."/>
            <person name="Yssel A.E.J."/>
            <person name="Chaluvadi S.R."/>
            <person name="Johnson M."/>
            <person name="Gangashetty P."/>
            <person name="Hamidou F."/>
            <person name="Sanogo M.D."/>
            <person name="Zwaenepoel A."/>
            <person name="Wallace J."/>
            <person name="Van De Peer Y."/>
            <person name="Van Deynze A."/>
        </authorList>
    </citation>
    <scope>NUCLEOTIDE SEQUENCE</scope>
    <source>
        <tissue evidence="15">Leaves</tissue>
    </source>
</reference>
<dbReference type="GO" id="GO:0005886">
    <property type="term" value="C:plasma membrane"/>
    <property type="evidence" value="ECO:0007669"/>
    <property type="project" value="TreeGrafter"/>
</dbReference>
<keyword evidence="8 11" id="KW-0106">Calcium</keyword>
<feature type="compositionally biased region" description="Polar residues" evidence="12">
    <location>
        <begin position="56"/>
        <end position="65"/>
    </location>
</feature>
<dbReference type="Gene3D" id="3.30.870.10">
    <property type="entry name" value="Endonuclease Chain A"/>
    <property type="match status" value="2"/>
</dbReference>
<evidence type="ECO:0000256" key="3">
    <source>
        <dbReference type="ARBA" id="ARBA00010683"/>
    </source>
</evidence>
<feature type="region of interest" description="Disordered" evidence="12">
    <location>
        <begin position="56"/>
        <end position="90"/>
    </location>
</feature>
<dbReference type="OrthoDB" id="611425at2759"/>
<dbReference type="EC" id="3.1.4.4" evidence="4 11"/>
<keyword evidence="7 11" id="KW-0378">Hydrolase</keyword>
<comment type="catalytic activity">
    <reaction evidence="1 11">
        <text>a 1,2-diacyl-sn-glycero-3-phosphocholine + H2O = a 1,2-diacyl-sn-glycero-3-phosphate + choline + H(+)</text>
        <dbReference type="Rhea" id="RHEA:14445"/>
        <dbReference type="ChEBI" id="CHEBI:15354"/>
        <dbReference type="ChEBI" id="CHEBI:15377"/>
        <dbReference type="ChEBI" id="CHEBI:15378"/>
        <dbReference type="ChEBI" id="CHEBI:57643"/>
        <dbReference type="ChEBI" id="CHEBI:58608"/>
        <dbReference type="EC" id="3.1.4.4"/>
    </reaction>
</comment>
<dbReference type="SMART" id="SM00239">
    <property type="entry name" value="C2"/>
    <property type="match status" value="1"/>
</dbReference>
<dbReference type="InterPro" id="IPR001736">
    <property type="entry name" value="PLipase_D/transphosphatidylase"/>
</dbReference>
<dbReference type="InterPro" id="IPR015679">
    <property type="entry name" value="PLipase_D_fam"/>
</dbReference>
<dbReference type="PROSITE" id="PS50004">
    <property type="entry name" value="C2"/>
    <property type="match status" value="1"/>
</dbReference>
<gene>
    <name evidence="15" type="ORF">HU200_046714</name>
</gene>
<dbReference type="EMBL" id="JACEFO010002150">
    <property type="protein sequence ID" value="KAF8677235.1"/>
    <property type="molecule type" value="Genomic_DNA"/>
</dbReference>
<keyword evidence="10" id="KW-0443">Lipid metabolism</keyword>
<keyword evidence="6" id="KW-0677">Repeat</keyword>
<dbReference type="GO" id="GO:0009395">
    <property type="term" value="P:phospholipid catabolic process"/>
    <property type="evidence" value="ECO:0007669"/>
    <property type="project" value="TreeGrafter"/>
</dbReference>
<evidence type="ECO:0000259" key="14">
    <source>
        <dbReference type="PROSITE" id="PS50035"/>
    </source>
</evidence>
<evidence type="ECO:0000256" key="1">
    <source>
        <dbReference type="ARBA" id="ARBA00000798"/>
    </source>
</evidence>
<evidence type="ECO:0000256" key="2">
    <source>
        <dbReference type="ARBA" id="ARBA00001913"/>
    </source>
</evidence>
<evidence type="ECO:0000256" key="9">
    <source>
        <dbReference type="ARBA" id="ARBA00022963"/>
    </source>
</evidence>
<proteinExistence type="inferred from homology"/>
<dbReference type="GO" id="GO:0005509">
    <property type="term" value="F:calcium ion binding"/>
    <property type="evidence" value="ECO:0007669"/>
    <property type="project" value="InterPro"/>
</dbReference>
<dbReference type="PIRSF" id="PIRSF036470">
    <property type="entry name" value="PLD_plant"/>
    <property type="match status" value="1"/>
</dbReference>
<protein>
    <recommendedName>
        <fullName evidence="4 11">Phospholipase D</fullName>
        <ecNumber evidence="4 11">3.1.4.4</ecNumber>
    </recommendedName>
</protein>
<dbReference type="Proteomes" id="UP000636709">
    <property type="component" value="Unassembled WGS sequence"/>
</dbReference>
<comment type="similarity">
    <text evidence="3 11">Belongs to the phospholipase D family. C2-PLD subfamily.</text>
</comment>
<evidence type="ECO:0000256" key="7">
    <source>
        <dbReference type="ARBA" id="ARBA00022801"/>
    </source>
</evidence>
<keyword evidence="9 11" id="KW-0442">Lipid degradation</keyword>
<feature type="compositionally biased region" description="Basic residues" evidence="12">
    <location>
        <begin position="72"/>
        <end position="89"/>
    </location>
</feature>